<feature type="domain" description="GAF" evidence="2">
    <location>
        <begin position="37"/>
        <end position="154"/>
    </location>
</feature>
<dbReference type="Pfam" id="PF13185">
    <property type="entry name" value="GAF_2"/>
    <property type="match status" value="1"/>
</dbReference>
<dbReference type="SUPFAM" id="SSF55781">
    <property type="entry name" value="GAF domain-like"/>
    <property type="match status" value="1"/>
</dbReference>
<dbReference type="InterPro" id="IPR029016">
    <property type="entry name" value="GAF-like_dom_sf"/>
</dbReference>
<keyword evidence="4" id="KW-1185">Reference proteome</keyword>
<evidence type="ECO:0000313" key="3">
    <source>
        <dbReference type="EMBL" id="WWM68423.1"/>
    </source>
</evidence>
<dbReference type="Proteomes" id="UP001372714">
    <property type="component" value="Chromosome"/>
</dbReference>
<proteinExistence type="inferred from homology"/>
<name>A0ABZ2FVU6_9PSED</name>
<protein>
    <submittedName>
        <fullName evidence="3">GAF domain-containing protein</fullName>
    </submittedName>
</protein>
<dbReference type="EMBL" id="CP145723">
    <property type="protein sequence ID" value="WWM68423.1"/>
    <property type="molecule type" value="Genomic_DNA"/>
</dbReference>
<dbReference type="InterPro" id="IPR000614">
    <property type="entry name" value="FRMsr_CS"/>
</dbReference>
<reference evidence="3 4" key="1">
    <citation type="submission" date="2024-02" db="EMBL/GenBank/DDBJ databases">
        <title>The whole genome sequence of Pseudomonas benzopyrenica MLY92.</title>
        <authorList>
            <person name="Liu Y."/>
        </authorList>
    </citation>
    <scope>NUCLEOTIDE SEQUENCE [LARGE SCALE GENOMIC DNA]</scope>
    <source>
        <strain evidence="3 4">MLY92</strain>
    </source>
</reference>
<dbReference type="InterPro" id="IPR051330">
    <property type="entry name" value="Phosphatase_reg/MetRdx"/>
</dbReference>
<dbReference type="InterPro" id="IPR003018">
    <property type="entry name" value="GAF"/>
</dbReference>
<dbReference type="Gene3D" id="3.30.450.40">
    <property type="match status" value="1"/>
</dbReference>
<dbReference type="PANTHER" id="PTHR21021">
    <property type="entry name" value="GAF/PUTATIVE CYTOSKELETAL PROTEIN"/>
    <property type="match status" value="1"/>
</dbReference>
<dbReference type="PANTHER" id="PTHR21021:SF15">
    <property type="entry name" value="FREE METHIONINE-R-SULFOXIDE REDUCTASE"/>
    <property type="match status" value="1"/>
</dbReference>
<comment type="similarity">
    <text evidence="1">Belongs to the free Met sulfoxide reductase family.</text>
</comment>
<evidence type="ECO:0000256" key="1">
    <source>
        <dbReference type="ARBA" id="ARBA00038454"/>
    </source>
</evidence>
<evidence type="ECO:0000313" key="4">
    <source>
        <dbReference type="Proteomes" id="UP001372714"/>
    </source>
</evidence>
<organism evidence="3 4">
    <name type="scientific">Pseudomonas benzopyrenica</name>
    <dbReference type="NCBI Taxonomy" id="2993566"/>
    <lineage>
        <taxon>Bacteria</taxon>
        <taxon>Pseudomonadati</taxon>
        <taxon>Pseudomonadota</taxon>
        <taxon>Gammaproteobacteria</taxon>
        <taxon>Pseudomonadales</taxon>
        <taxon>Pseudomonadaceae</taxon>
        <taxon>Pseudomonas</taxon>
    </lineage>
</organism>
<sequence>MTVELTGVGAGLEGYAMLAAQVEALLAGERNLVANAAQLSAFIYQEVPDLNWAGFYFVEGEDQLLLGPFQGKVACMRIPFNKGVCGAAARERRTQRVEDVHAFPGHIACDAASRSELVVPLVQDGRLIGVLDLDSPHPARFSAADQAGIEAMVEAFLAATDC</sequence>
<dbReference type="RefSeq" id="WP_231356236.1">
    <property type="nucleotide sequence ID" value="NZ_CP145723.1"/>
</dbReference>
<accession>A0ABZ2FVU6</accession>
<gene>
    <name evidence="3" type="ORF">V6W80_09150</name>
</gene>
<evidence type="ECO:0000259" key="2">
    <source>
        <dbReference type="Pfam" id="PF13185"/>
    </source>
</evidence>
<dbReference type="PROSITE" id="PS01320">
    <property type="entry name" value="UPF0067"/>
    <property type="match status" value="1"/>
</dbReference>